<dbReference type="GO" id="GO:0003841">
    <property type="term" value="F:1-acylglycerol-3-phosphate O-acyltransferase activity"/>
    <property type="evidence" value="ECO:0007669"/>
    <property type="project" value="TreeGrafter"/>
</dbReference>
<gene>
    <name evidence="4" type="ORF">H0H28_04635</name>
</gene>
<dbReference type="GeneID" id="74902193"/>
<dbReference type="GO" id="GO:0005886">
    <property type="term" value="C:plasma membrane"/>
    <property type="evidence" value="ECO:0007669"/>
    <property type="project" value="TreeGrafter"/>
</dbReference>
<dbReference type="Proteomes" id="UP000580709">
    <property type="component" value="Unassembled WGS sequence"/>
</dbReference>
<evidence type="ECO:0000313" key="4">
    <source>
        <dbReference type="EMBL" id="MBA4504624.1"/>
    </source>
</evidence>
<evidence type="ECO:0000256" key="2">
    <source>
        <dbReference type="ARBA" id="ARBA00023315"/>
    </source>
</evidence>
<evidence type="ECO:0000313" key="5">
    <source>
        <dbReference type="Proteomes" id="UP000580709"/>
    </source>
</evidence>
<accession>A0A838WSA8</accession>
<evidence type="ECO:0000256" key="1">
    <source>
        <dbReference type="ARBA" id="ARBA00022679"/>
    </source>
</evidence>
<dbReference type="RefSeq" id="WP_136651492.1">
    <property type="nucleotide sequence ID" value="NZ_CP038157.1"/>
</dbReference>
<feature type="domain" description="Phospholipid/glycerol acyltransferase" evidence="3">
    <location>
        <begin position="37"/>
        <end position="156"/>
    </location>
</feature>
<dbReference type="AlphaFoldDB" id="A0A838WSA8"/>
<keyword evidence="5" id="KW-1185">Reference proteome</keyword>
<dbReference type="EMBL" id="JACEOR010000166">
    <property type="protein sequence ID" value="MBA4504624.1"/>
    <property type="molecule type" value="Genomic_DNA"/>
</dbReference>
<dbReference type="InterPro" id="IPR002123">
    <property type="entry name" value="Plipid/glycerol_acylTrfase"/>
</dbReference>
<protein>
    <submittedName>
        <fullName evidence="4">1-acyl-sn-glycerol-3-phosphate acyltransferase</fullName>
    </submittedName>
</protein>
<dbReference type="SUPFAM" id="SSF69593">
    <property type="entry name" value="Glycerol-3-phosphate (1)-acyltransferase"/>
    <property type="match status" value="1"/>
</dbReference>
<sequence length="245" mass="27425">MVSVWYMIFRIFIGIPLLFWNRPKIEGSNNIPRKGSAILASNHQAVMDSFYLPLMVWRELTFPAKKEYFTSPGLSGAIQRFFFSSVGQIPVDRTSAGAAEDLQRAAKGVFDEGRLLGFYPEGTRSPDGRLYKAKTGMARIAMTNNVDVIPVAMFGTRDANPIGTVIPRPKKVSMKIGTPINPHEWARENGFDPQSREVMRPFSDYVMAQIQQLSGFEYVDMYAADVKKSLEEGNGYPEGAEPKAR</sequence>
<organism evidence="4 5">
    <name type="scientific">Corynebacterium sanguinis</name>
    <dbReference type="NCBI Taxonomy" id="2594913"/>
    <lineage>
        <taxon>Bacteria</taxon>
        <taxon>Bacillati</taxon>
        <taxon>Actinomycetota</taxon>
        <taxon>Actinomycetes</taxon>
        <taxon>Mycobacteriales</taxon>
        <taxon>Corynebacteriaceae</taxon>
        <taxon>Corynebacterium</taxon>
    </lineage>
</organism>
<name>A0A838WSA8_9CORY</name>
<dbReference type="PANTHER" id="PTHR10434">
    <property type="entry name" value="1-ACYL-SN-GLYCEROL-3-PHOSPHATE ACYLTRANSFERASE"/>
    <property type="match status" value="1"/>
</dbReference>
<proteinExistence type="predicted"/>
<dbReference type="SMART" id="SM00563">
    <property type="entry name" value="PlsC"/>
    <property type="match status" value="1"/>
</dbReference>
<dbReference type="GO" id="GO:0006654">
    <property type="term" value="P:phosphatidic acid biosynthetic process"/>
    <property type="evidence" value="ECO:0007669"/>
    <property type="project" value="TreeGrafter"/>
</dbReference>
<keyword evidence="2 4" id="KW-0012">Acyltransferase</keyword>
<keyword evidence="1 4" id="KW-0808">Transferase</keyword>
<dbReference type="CDD" id="cd07989">
    <property type="entry name" value="LPLAT_AGPAT-like"/>
    <property type="match status" value="1"/>
</dbReference>
<evidence type="ECO:0000259" key="3">
    <source>
        <dbReference type="SMART" id="SM00563"/>
    </source>
</evidence>
<reference evidence="4 5" key="1">
    <citation type="submission" date="2020-07" db="EMBL/GenBank/DDBJ databases">
        <authorList>
            <person name="Khare M."/>
        </authorList>
    </citation>
    <scope>NUCLEOTIDE SEQUENCE [LARGE SCALE GENOMIC DNA]</scope>
    <source>
        <strain evidence="4 5">P8776</strain>
    </source>
</reference>
<dbReference type="PANTHER" id="PTHR10434:SF11">
    <property type="entry name" value="1-ACYL-SN-GLYCEROL-3-PHOSPHATE ACYLTRANSFERASE"/>
    <property type="match status" value="1"/>
</dbReference>
<dbReference type="Pfam" id="PF01553">
    <property type="entry name" value="Acyltransferase"/>
    <property type="match status" value="1"/>
</dbReference>
<comment type="caution">
    <text evidence="4">The sequence shown here is derived from an EMBL/GenBank/DDBJ whole genome shotgun (WGS) entry which is preliminary data.</text>
</comment>